<feature type="compositionally biased region" description="Polar residues" evidence="1">
    <location>
        <begin position="438"/>
        <end position="447"/>
    </location>
</feature>
<feature type="compositionally biased region" description="Low complexity" evidence="1">
    <location>
        <begin position="346"/>
        <end position="357"/>
    </location>
</feature>
<feature type="compositionally biased region" description="Low complexity" evidence="1">
    <location>
        <begin position="399"/>
        <end position="414"/>
    </location>
</feature>
<dbReference type="EMBL" id="AZHD01000008">
    <property type="protein sequence ID" value="OAA61178.1"/>
    <property type="molecule type" value="Genomic_DNA"/>
</dbReference>
<keyword evidence="3" id="KW-1185">Reference proteome</keyword>
<dbReference type="AlphaFoldDB" id="A0A167U2G2"/>
<feature type="compositionally biased region" description="Polar residues" evidence="1">
    <location>
        <begin position="86"/>
        <end position="96"/>
    </location>
</feature>
<evidence type="ECO:0000313" key="3">
    <source>
        <dbReference type="Proteomes" id="UP000076874"/>
    </source>
</evidence>
<sequence length="485" mass="54881">MLPAIKHGHQQNLLSREALPNGRIIERYDGVTLVEDPNVDIFNEEERLKLLAEMRAPTGALALDLGAVNKRLSGLSKRSRSRSRTPSDASTISASSFNEEEAKASLIEGEKKHRALLLEHGFPPCHPPEYAYPFANEESRPKHLPAALYYMEGDLISSDWPIGSQTLDLKLFLGWQKDRRSYCVQRPRPPHAMDLWMEQGRRLLRAHGFPEAAASIDWTLDAKDQSRLQNWTEFQVYEIVRYENKTKVAEQRVRHAYDEDNRRWRKVYEERRLELHRGLLAWMEEHRVRMAQEEREAKAAAPAAQETEAHASDAPPPERRTRSAAAAVSPLSAGAGRSLRARRTRSAAAAAINAAATKPLGRRRVEKKTTTTTTTAPPRQAHHKHPNERPHCPWLEAMRPISTTTTPPERPSRAAPRRQQQHRDGSTSPRRLVPNVAQRHSNQSVPSRISKGGQGRRSRAVGSPPVQTRSGRLVRKPVRYGWVVA</sequence>
<comment type="caution">
    <text evidence="2">The sequence shown here is derived from an EMBL/GenBank/DDBJ whole genome shotgun (WGS) entry which is preliminary data.</text>
</comment>
<protein>
    <submittedName>
        <fullName evidence="2">Uncharacterized protein</fullName>
    </submittedName>
</protein>
<proteinExistence type="predicted"/>
<feature type="region of interest" description="Disordered" evidence="1">
    <location>
        <begin position="293"/>
        <end position="472"/>
    </location>
</feature>
<gene>
    <name evidence="2" type="ORF">SPI_05202</name>
</gene>
<feature type="compositionally biased region" description="Basic and acidic residues" evidence="1">
    <location>
        <begin position="307"/>
        <end position="321"/>
    </location>
</feature>
<evidence type="ECO:0000313" key="2">
    <source>
        <dbReference type="EMBL" id="OAA61178.1"/>
    </source>
</evidence>
<evidence type="ECO:0000256" key="1">
    <source>
        <dbReference type="SAM" id="MobiDB-lite"/>
    </source>
</evidence>
<name>A0A167U2G2_9HYPO</name>
<reference evidence="2 3" key="1">
    <citation type="journal article" date="2016" name="Genome Biol. Evol.">
        <title>Divergent and convergent evolution of fungal pathogenicity.</title>
        <authorList>
            <person name="Shang Y."/>
            <person name="Xiao G."/>
            <person name="Zheng P."/>
            <person name="Cen K."/>
            <person name="Zhan S."/>
            <person name="Wang C."/>
        </authorList>
    </citation>
    <scope>NUCLEOTIDE SEQUENCE [LARGE SCALE GENOMIC DNA]</scope>
    <source>
        <strain evidence="2 3">RCEF 264</strain>
    </source>
</reference>
<dbReference type="Proteomes" id="UP000076874">
    <property type="component" value="Unassembled WGS sequence"/>
</dbReference>
<feature type="region of interest" description="Disordered" evidence="1">
    <location>
        <begin position="74"/>
        <end position="96"/>
    </location>
</feature>
<organism evidence="2 3">
    <name type="scientific">Niveomyces insectorum RCEF 264</name>
    <dbReference type="NCBI Taxonomy" id="1081102"/>
    <lineage>
        <taxon>Eukaryota</taxon>
        <taxon>Fungi</taxon>
        <taxon>Dikarya</taxon>
        <taxon>Ascomycota</taxon>
        <taxon>Pezizomycotina</taxon>
        <taxon>Sordariomycetes</taxon>
        <taxon>Hypocreomycetidae</taxon>
        <taxon>Hypocreales</taxon>
        <taxon>Cordycipitaceae</taxon>
        <taxon>Niveomyces</taxon>
    </lineage>
</organism>
<dbReference type="OrthoDB" id="5419928at2759"/>
<feature type="compositionally biased region" description="Low complexity" evidence="1">
    <location>
        <begin position="323"/>
        <end position="338"/>
    </location>
</feature>
<accession>A0A167U2G2</accession>